<dbReference type="OrthoDB" id="5440at2759"/>
<protein>
    <recommendedName>
        <fullName evidence="8">TLC domain-containing protein</fullName>
    </recommendedName>
</protein>
<dbReference type="PhylomeDB" id="R7QSB7"/>
<evidence type="ECO:0000256" key="5">
    <source>
        <dbReference type="PROSITE-ProRule" id="PRU00205"/>
    </source>
</evidence>
<dbReference type="Pfam" id="PF03798">
    <property type="entry name" value="TRAM_LAG1_CLN8"/>
    <property type="match status" value="1"/>
</dbReference>
<dbReference type="GO" id="GO:0005783">
    <property type="term" value="C:endoplasmic reticulum"/>
    <property type="evidence" value="ECO:0007669"/>
    <property type="project" value="TreeGrafter"/>
</dbReference>
<keyword evidence="10" id="KW-1185">Reference proteome</keyword>
<dbReference type="AlphaFoldDB" id="R7QSB7"/>
<evidence type="ECO:0000313" key="10">
    <source>
        <dbReference type="Proteomes" id="UP000012073"/>
    </source>
</evidence>
<evidence type="ECO:0000256" key="7">
    <source>
        <dbReference type="SAM" id="SignalP"/>
    </source>
</evidence>
<dbReference type="OMA" id="TIHAVIV"/>
<dbReference type="PANTHER" id="PTHR13439:SF0">
    <property type="entry name" value="TOPOISOMERASE I DAMAGE AFFECTED PROTEIN 4"/>
    <property type="match status" value="1"/>
</dbReference>
<dbReference type="GeneID" id="17318333"/>
<dbReference type="RefSeq" id="XP_005710579.1">
    <property type="nucleotide sequence ID" value="XM_005710522.1"/>
</dbReference>
<dbReference type="InterPro" id="IPR006634">
    <property type="entry name" value="TLC-dom"/>
</dbReference>
<organism evidence="9 10">
    <name type="scientific">Chondrus crispus</name>
    <name type="common">Carrageen Irish moss</name>
    <name type="synonym">Polymorpha crispa</name>
    <dbReference type="NCBI Taxonomy" id="2769"/>
    <lineage>
        <taxon>Eukaryota</taxon>
        <taxon>Rhodophyta</taxon>
        <taxon>Florideophyceae</taxon>
        <taxon>Rhodymeniophycidae</taxon>
        <taxon>Gigartinales</taxon>
        <taxon>Gigartinaceae</taxon>
        <taxon>Chondrus</taxon>
    </lineage>
</organism>
<feature type="transmembrane region" description="Helical" evidence="6">
    <location>
        <begin position="143"/>
        <end position="168"/>
    </location>
</feature>
<proteinExistence type="predicted"/>
<reference evidence="10" key="1">
    <citation type="journal article" date="2013" name="Proc. Natl. Acad. Sci. U.S.A.">
        <title>Genome structure and metabolic features in the red seaweed Chondrus crispus shed light on evolution of the Archaeplastida.</title>
        <authorList>
            <person name="Collen J."/>
            <person name="Porcel B."/>
            <person name="Carre W."/>
            <person name="Ball S.G."/>
            <person name="Chaparro C."/>
            <person name="Tonon T."/>
            <person name="Barbeyron T."/>
            <person name="Michel G."/>
            <person name="Noel B."/>
            <person name="Valentin K."/>
            <person name="Elias M."/>
            <person name="Artiguenave F."/>
            <person name="Arun A."/>
            <person name="Aury J.M."/>
            <person name="Barbosa-Neto J.F."/>
            <person name="Bothwell J.H."/>
            <person name="Bouget F.Y."/>
            <person name="Brillet L."/>
            <person name="Cabello-Hurtado F."/>
            <person name="Capella-Gutierrez S."/>
            <person name="Charrier B."/>
            <person name="Cladiere L."/>
            <person name="Cock J.M."/>
            <person name="Coelho S.M."/>
            <person name="Colleoni C."/>
            <person name="Czjzek M."/>
            <person name="Da Silva C."/>
            <person name="Delage L."/>
            <person name="Denoeud F."/>
            <person name="Deschamps P."/>
            <person name="Dittami S.M."/>
            <person name="Gabaldon T."/>
            <person name="Gachon C.M."/>
            <person name="Groisillier A."/>
            <person name="Herve C."/>
            <person name="Jabbari K."/>
            <person name="Katinka M."/>
            <person name="Kloareg B."/>
            <person name="Kowalczyk N."/>
            <person name="Labadie K."/>
            <person name="Leblanc C."/>
            <person name="Lopez P.J."/>
            <person name="McLachlan D.H."/>
            <person name="Meslet-Cladiere L."/>
            <person name="Moustafa A."/>
            <person name="Nehr Z."/>
            <person name="Nyvall Collen P."/>
            <person name="Panaud O."/>
            <person name="Partensky F."/>
            <person name="Poulain J."/>
            <person name="Rensing S.A."/>
            <person name="Rousvoal S."/>
            <person name="Samson G."/>
            <person name="Symeonidi A."/>
            <person name="Weissenbach J."/>
            <person name="Zambounis A."/>
            <person name="Wincker P."/>
            <person name="Boyen C."/>
        </authorList>
    </citation>
    <scope>NUCLEOTIDE SEQUENCE [LARGE SCALE GENOMIC DNA]</scope>
    <source>
        <strain evidence="10">cv. Stackhouse</strain>
    </source>
</reference>
<keyword evidence="3 6" id="KW-1133">Transmembrane helix</keyword>
<dbReference type="STRING" id="2769.R7QSB7"/>
<dbReference type="GO" id="GO:0055088">
    <property type="term" value="P:lipid homeostasis"/>
    <property type="evidence" value="ECO:0007669"/>
    <property type="project" value="TreeGrafter"/>
</dbReference>
<keyword evidence="7" id="KW-0732">Signal</keyword>
<evidence type="ECO:0000259" key="8">
    <source>
        <dbReference type="PROSITE" id="PS50922"/>
    </source>
</evidence>
<dbReference type="Proteomes" id="UP000012073">
    <property type="component" value="Unassembled WGS sequence"/>
</dbReference>
<dbReference type="PROSITE" id="PS50922">
    <property type="entry name" value="TLC"/>
    <property type="match status" value="1"/>
</dbReference>
<sequence length="275" mass="30679">MDVTSFFVASSLWHLTYLATSSLLTHALSHPSSHAFLPSKSVRLRLQQEAPAYILSTIHAVIVTTRGLQHLRILLHAPVHIQLQHPPPALAASLPLAVLPFAAETRRVLDTNILLATYLFADLVHILRQYPALGGLDTVLHHLAFLLCAVVAGAYNLCPFMFSWLIIGEASTPFLNLRWFLIRSGYGDAWFFRPVQMIFALLFVVTRFFVYGAGMAYQFTIVSDVPDTVPRWAVVITLGSVVAGFVLNLTWLNKIWRLATGETRNQPEAHREKAA</sequence>
<evidence type="ECO:0000313" key="9">
    <source>
        <dbReference type="EMBL" id="CDF40285.1"/>
    </source>
</evidence>
<gene>
    <name evidence="9" type="ORF">CHC_T00007108001</name>
</gene>
<feature type="transmembrane region" description="Helical" evidence="6">
    <location>
        <begin position="232"/>
        <end position="252"/>
    </location>
</feature>
<dbReference type="Gramene" id="CDF40285">
    <property type="protein sequence ID" value="CDF40285"/>
    <property type="gene ID" value="CHC_T00007108001"/>
</dbReference>
<dbReference type="PANTHER" id="PTHR13439">
    <property type="entry name" value="CT120 PROTEIN"/>
    <property type="match status" value="1"/>
</dbReference>
<evidence type="ECO:0000256" key="4">
    <source>
        <dbReference type="ARBA" id="ARBA00023136"/>
    </source>
</evidence>
<dbReference type="EMBL" id="HG002154">
    <property type="protein sequence ID" value="CDF40285.1"/>
    <property type="molecule type" value="Genomic_DNA"/>
</dbReference>
<evidence type="ECO:0000256" key="1">
    <source>
        <dbReference type="ARBA" id="ARBA00004141"/>
    </source>
</evidence>
<dbReference type="InterPro" id="IPR050846">
    <property type="entry name" value="TLCD"/>
</dbReference>
<comment type="subcellular location">
    <subcellularLocation>
        <location evidence="1">Membrane</location>
        <topology evidence="1">Multi-pass membrane protein</topology>
    </subcellularLocation>
</comment>
<dbReference type="SMART" id="SM00724">
    <property type="entry name" value="TLC"/>
    <property type="match status" value="1"/>
</dbReference>
<evidence type="ECO:0000256" key="3">
    <source>
        <dbReference type="ARBA" id="ARBA00022989"/>
    </source>
</evidence>
<name>R7QSB7_CHOCR</name>
<keyword evidence="4 5" id="KW-0472">Membrane</keyword>
<evidence type="ECO:0000256" key="2">
    <source>
        <dbReference type="ARBA" id="ARBA00022692"/>
    </source>
</evidence>
<dbReference type="KEGG" id="ccp:CHC_T00007108001"/>
<feature type="transmembrane region" description="Helical" evidence="6">
    <location>
        <begin position="189"/>
        <end position="212"/>
    </location>
</feature>
<dbReference type="GO" id="GO:0016020">
    <property type="term" value="C:membrane"/>
    <property type="evidence" value="ECO:0007669"/>
    <property type="project" value="UniProtKB-SubCell"/>
</dbReference>
<evidence type="ECO:0000256" key="6">
    <source>
        <dbReference type="SAM" id="Phobius"/>
    </source>
</evidence>
<feature type="domain" description="TLC" evidence="8">
    <location>
        <begin position="45"/>
        <end position="264"/>
    </location>
</feature>
<feature type="chain" id="PRO_5004443011" description="TLC domain-containing protein" evidence="7">
    <location>
        <begin position="30"/>
        <end position="275"/>
    </location>
</feature>
<dbReference type="TCDB" id="9.B.311.1.27">
    <property type="family name" value="the 6-7 tms tram-lag (tram-lag) family"/>
</dbReference>
<feature type="signal peptide" evidence="7">
    <location>
        <begin position="1"/>
        <end position="29"/>
    </location>
</feature>
<keyword evidence="2 5" id="KW-0812">Transmembrane</keyword>
<accession>R7QSB7</accession>